<dbReference type="InterPro" id="IPR018062">
    <property type="entry name" value="HTH_AraC-typ_CS"/>
</dbReference>
<evidence type="ECO:0000256" key="2">
    <source>
        <dbReference type="ARBA" id="ARBA00023125"/>
    </source>
</evidence>
<evidence type="ECO:0000256" key="3">
    <source>
        <dbReference type="ARBA" id="ARBA00023163"/>
    </source>
</evidence>
<organism evidence="5 6">
    <name type="scientific">Streptomyces millisiae</name>
    <dbReference type="NCBI Taxonomy" id="3075542"/>
    <lineage>
        <taxon>Bacteria</taxon>
        <taxon>Bacillati</taxon>
        <taxon>Actinomycetota</taxon>
        <taxon>Actinomycetes</taxon>
        <taxon>Kitasatosporales</taxon>
        <taxon>Streptomycetaceae</taxon>
        <taxon>Streptomyces</taxon>
    </lineage>
</organism>
<name>A0ABU2LML5_9ACTN</name>
<dbReference type="InterPro" id="IPR020449">
    <property type="entry name" value="Tscrpt_reg_AraC-type_HTH"/>
</dbReference>
<evidence type="ECO:0000256" key="1">
    <source>
        <dbReference type="ARBA" id="ARBA00023015"/>
    </source>
</evidence>
<accession>A0ABU2LML5</accession>
<protein>
    <submittedName>
        <fullName evidence="5">Helix-turn-helix domain-containing protein</fullName>
    </submittedName>
</protein>
<dbReference type="Pfam" id="PF14525">
    <property type="entry name" value="AraC_binding_2"/>
    <property type="match status" value="1"/>
</dbReference>
<keyword evidence="3" id="KW-0804">Transcription</keyword>
<dbReference type="PANTHER" id="PTHR46796">
    <property type="entry name" value="HTH-TYPE TRANSCRIPTIONAL ACTIVATOR RHAS-RELATED"/>
    <property type="match status" value="1"/>
</dbReference>
<dbReference type="InterPro" id="IPR050204">
    <property type="entry name" value="AraC_XylS_family_regulators"/>
</dbReference>
<gene>
    <name evidence="5" type="ORF">RNC47_10805</name>
</gene>
<dbReference type="EMBL" id="JAVREM010000009">
    <property type="protein sequence ID" value="MDT0318826.1"/>
    <property type="molecule type" value="Genomic_DNA"/>
</dbReference>
<proteinExistence type="predicted"/>
<evidence type="ECO:0000313" key="6">
    <source>
        <dbReference type="Proteomes" id="UP001183420"/>
    </source>
</evidence>
<dbReference type="SUPFAM" id="SSF46689">
    <property type="entry name" value="Homeodomain-like"/>
    <property type="match status" value="1"/>
</dbReference>
<keyword evidence="2" id="KW-0238">DNA-binding</keyword>
<dbReference type="InterPro" id="IPR035418">
    <property type="entry name" value="AraC-bd_2"/>
</dbReference>
<dbReference type="Proteomes" id="UP001183420">
    <property type="component" value="Unassembled WGS sequence"/>
</dbReference>
<keyword evidence="6" id="KW-1185">Reference proteome</keyword>
<comment type="caution">
    <text evidence="5">The sequence shown here is derived from an EMBL/GenBank/DDBJ whole genome shotgun (WGS) entry which is preliminary data.</text>
</comment>
<dbReference type="PROSITE" id="PS01124">
    <property type="entry name" value="HTH_ARAC_FAMILY_2"/>
    <property type="match status" value="1"/>
</dbReference>
<dbReference type="RefSeq" id="WP_311597746.1">
    <property type="nucleotide sequence ID" value="NZ_JAVREM010000009.1"/>
</dbReference>
<dbReference type="Pfam" id="PF12833">
    <property type="entry name" value="HTH_18"/>
    <property type="match status" value="1"/>
</dbReference>
<feature type="domain" description="HTH araC/xylS-type" evidence="4">
    <location>
        <begin position="198"/>
        <end position="299"/>
    </location>
</feature>
<sequence length="311" mass="34524">MTMSALIPTAMYTDHQDDFLASITIVDVGLAQISAMSYPSITSVRRTPKMIRRSDPEYLQLSLTVRGQMRLAQSRNEVAFGNGQLVLYDSSYPFDGFALPGREEAVGQIVAQLPRRLVPVQPDRLTALLSTALPSDWGFGEMLRRFLVQVTTRPDEFGPADGPRLATVFIDLLAAAIGQRLDEATEPSADRHPHALYLTVRDFVRAHLSEPSLTPDAIAVAHHVSTRSLHRLFQRHGTTVAAFVRRERLERARRDLADPLLAEVPVSAIAQRLGFVRPADFTRSFKAAFGVPPRAYRDTALRNASARKAEQ</sequence>
<dbReference type="PANTHER" id="PTHR46796:SF6">
    <property type="entry name" value="ARAC SUBFAMILY"/>
    <property type="match status" value="1"/>
</dbReference>
<dbReference type="SMART" id="SM00342">
    <property type="entry name" value="HTH_ARAC"/>
    <property type="match status" value="1"/>
</dbReference>
<evidence type="ECO:0000313" key="5">
    <source>
        <dbReference type="EMBL" id="MDT0318826.1"/>
    </source>
</evidence>
<dbReference type="Gene3D" id="1.10.10.60">
    <property type="entry name" value="Homeodomain-like"/>
    <property type="match status" value="1"/>
</dbReference>
<dbReference type="InterPro" id="IPR009057">
    <property type="entry name" value="Homeodomain-like_sf"/>
</dbReference>
<dbReference type="PROSITE" id="PS00041">
    <property type="entry name" value="HTH_ARAC_FAMILY_1"/>
    <property type="match status" value="1"/>
</dbReference>
<dbReference type="InterPro" id="IPR018060">
    <property type="entry name" value="HTH_AraC"/>
</dbReference>
<evidence type="ECO:0000259" key="4">
    <source>
        <dbReference type="PROSITE" id="PS01124"/>
    </source>
</evidence>
<keyword evidence="1" id="KW-0805">Transcription regulation</keyword>
<dbReference type="PRINTS" id="PR00032">
    <property type="entry name" value="HTHARAC"/>
</dbReference>
<reference evidence="6" key="1">
    <citation type="submission" date="2023-07" db="EMBL/GenBank/DDBJ databases">
        <title>30 novel species of actinomycetes from the DSMZ collection.</title>
        <authorList>
            <person name="Nouioui I."/>
        </authorList>
    </citation>
    <scope>NUCLEOTIDE SEQUENCE [LARGE SCALE GENOMIC DNA]</scope>
    <source>
        <strain evidence="6">DSM 44918</strain>
    </source>
</reference>